<dbReference type="GO" id="GO:0005655">
    <property type="term" value="C:nucleolar ribonuclease P complex"/>
    <property type="evidence" value="ECO:0007669"/>
    <property type="project" value="TreeGrafter"/>
</dbReference>
<sequence>MDPKEISARLTFLGDSAHMLAATAPATARYMMSTHNAIMFETNIEPTESQMMRACGACGNIMILGWDATLELRMKGKGKQGVEADKQIKTMVYNCGTCSRKTRISTGTSKPPARHGKTISESLSSPRSISNRTASQPITTATTSKRRNRQKNKGALAAILAKNEKSQASSSSGFGLDLLDFMKKD</sequence>
<reference evidence="2" key="1">
    <citation type="submission" date="2023-06" db="EMBL/GenBank/DDBJ databases">
        <title>Draft genome of Marssonina rosae.</title>
        <authorList>
            <person name="Cheng Q."/>
        </authorList>
    </citation>
    <scope>NUCLEOTIDE SEQUENCE</scope>
    <source>
        <strain evidence="2">R4</strain>
    </source>
</reference>
<dbReference type="AlphaFoldDB" id="A0AAD9T2E5"/>
<keyword evidence="3" id="KW-1185">Reference proteome</keyword>
<proteinExistence type="predicted"/>
<dbReference type="Proteomes" id="UP001285354">
    <property type="component" value="Unassembled WGS sequence"/>
</dbReference>
<evidence type="ECO:0000313" key="3">
    <source>
        <dbReference type="Proteomes" id="UP001285354"/>
    </source>
</evidence>
<gene>
    <name evidence="2" type="ORF">QTJ16_002647</name>
</gene>
<feature type="region of interest" description="Disordered" evidence="1">
    <location>
        <begin position="103"/>
        <end position="174"/>
    </location>
</feature>
<dbReference type="PANTHER" id="PTHR14742">
    <property type="entry name" value="RIBONUCLEASE P SUBUNIT P21"/>
    <property type="match status" value="1"/>
</dbReference>
<feature type="compositionally biased region" description="Polar residues" evidence="1">
    <location>
        <begin position="131"/>
        <end position="143"/>
    </location>
</feature>
<dbReference type="Pfam" id="PF04032">
    <property type="entry name" value="Rpr2"/>
    <property type="match status" value="1"/>
</dbReference>
<protein>
    <submittedName>
        <fullName evidence="2">Uncharacterized protein</fullName>
    </submittedName>
</protein>
<dbReference type="PANTHER" id="PTHR14742:SF3">
    <property type="entry name" value="RIBONUCLEASE MRP PROTEIN SUBUNIT SNM1"/>
    <property type="match status" value="1"/>
</dbReference>
<dbReference type="GO" id="GO:0008033">
    <property type="term" value="P:tRNA processing"/>
    <property type="evidence" value="ECO:0007669"/>
    <property type="project" value="TreeGrafter"/>
</dbReference>
<evidence type="ECO:0000256" key="1">
    <source>
        <dbReference type="SAM" id="MobiDB-lite"/>
    </source>
</evidence>
<dbReference type="EMBL" id="JAUBYV010000003">
    <property type="protein sequence ID" value="KAK2628001.1"/>
    <property type="molecule type" value="Genomic_DNA"/>
</dbReference>
<accession>A0AAD9T2E5</accession>
<organism evidence="2 3">
    <name type="scientific">Diplocarpon rosae</name>
    <dbReference type="NCBI Taxonomy" id="946125"/>
    <lineage>
        <taxon>Eukaryota</taxon>
        <taxon>Fungi</taxon>
        <taxon>Dikarya</taxon>
        <taxon>Ascomycota</taxon>
        <taxon>Pezizomycotina</taxon>
        <taxon>Leotiomycetes</taxon>
        <taxon>Helotiales</taxon>
        <taxon>Drepanopezizaceae</taxon>
        <taxon>Diplocarpon</taxon>
    </lineage>
</organism>
<feature type="compositionally biased region" description="Low complexity" evidence="1">
    <location>
        <begin position="120"/>
        <end position="130"/>
    </location>
</feature>
<comment type="caution">
    <text evidence="2">The sequence shown here is derived from an EMBL/GenBank/DDBJ whole genome shotgun (WGS) entry which is preliminary data.</text>
</comment>
<evidence type="ECO:0000313" key="2">
    <source>
        <dbReference type="EMBL" id="KAK2628001.1"/>
    </source>
</evidence>
<dbReference type="InterPro" id="IPR007175">
    <property type="entry name" value="Rpr2/Snm1/Rpp21"/>
</dbReference>
<name>A0AAD9T2E5_9HELO</name>